<keyword evidence="2" id="KW-1185">Reference proteome</keyword>
<name>A0A150WPY9_BDEBC</name>
<sequence length="520" mass="59079">MMARWFTALSFVSFCLLSLAILHMAKRPLCIDSKLVERIDRLAQEGTDTVYRCAINKSTPFNTYFHENLRELDARVGNMERLLESIEPFYRKVQITVVADRPYLFRVQGHQVWIGQKLFEAPGHLEKALAKIWYRERNAALFAQQELMEEVVTDFLVFLDNGDLDIGDPDTHITTALRKVRWPFVIKSVAAYCESPWKQSEHFGVCRNKEEASAALTGLVLESSLRPLLVESWITSYRELTGAERFSFLKNLPTFLRSEHNPPLPMITALAGAGVPSTSLLKAAEAIKNISSFFSTSRAIKESEVHRVFVANLTNELRMNGFQDAFAEASFDLLYVSKDKLENSSAALKHLQSLSKEHSNLQMAVRDGENLWMLPSKYPIPLKSFGQIKANRTVVEKCGGYNFSYVMDYADLTEKLLVVDHCDQAQAISFKKYLADGAEGFGAENKGMAFVQFHLPSLLMKKAELASVANVFDFIQKRDVESPSFRSLGWREVHWSEQAHAYKPRAFVDAIEWFRTPSSN</sequence>
<gene>
    <name evidence="1" type="ORF">AZI86_04755</name>
</gene>
<dbReference type="AlphaFoldDB" id="A0A150WPY9"/>
<dbReference type="OrthoDB" id="5287646at2"/>
<evidence type="ECO:0000313" key="1">
    <source>
        <dbReference type="EMBL" id="KYG66369.1"/>
    </source>
</evidence>
<proteinExistence type="predicted"/>
<dbReference type="Proteomes" id="UP000075320">
    <property type="component" value="Unassembled WGS sequence"/>
</dbReference>
<organism evidence="1 2">
    <name type="scientific">Bdellovibrio bacteriovorus</name>
    <dbReference type="NCBI Taxonomy" id="959"/>
    <lineage>
        <taxon>Bacteria</taxon>
        <taxon>Pseudomonadati</taxon>
        <taxon>Bdellovibrionota</taxon>
        <taxon>Bdellovibrionia</taxon>
        <taxon>Bdellovibrionales</taxon>
        <taxon>Pseudobdellovibrionaceae</taxon>
        <taxon>Bdellovibrio</taxon>
    </lineage>
</organism>
<dbReference type="EMBL" id="LUKE01000001">
    <property type="protein sequence ID" value="KYG66369.1"/>
    <property type="molecule type" value="Genomic_DNA"/>
</dbReference>
<reference evidence="1 2" key="1">
    <citation type="submission" date="2016-03" db="EMBL/GenBank/DDBJ databases">
        <authorList>
            <person name="Ploux O."/>
        </authorList>
    </citation>
    <scope>NUCLEOTIDE SEQUENCE [LARGE SCALE GENOMIC DNA]</scope>
    <source>
        <strain evidence="1 2">R0</strain>
    </source>
</reference>
<accession>A0A150WPY9</accession>
<protein>
    <submittedName>
        <fullName evidence="1">Uncharacterized protein</fullName>
    </submittedName>
</protein>
<comment type="caution">
    <text evidence="1">The sequence shown here is derived from an EMBL/GenBank/DDBJ whole genome shotgun (WGS) entry which is preliminary data.</text>
</comment>
<evidence type="ECO:0000313" key="2">
    <source>
        <dbReference type="Proteomes" id="UP000075320"/>
    </source>
</evidence>